<reference evidence="27" key="1">
    <citation type="submission" date="2021-04" db="EMBL/GenBank/DDBJ databases">
        <authorList>
            <consortium name="Wellcome Sanger Institute Data Sharing"/>
        </authorList>
    </citation>
    <scope>NUCLEOTIDE SEQUENCE [LARGE SCALE GENOMIC DNA]</scope>
</reference>
<keyword evidence="21" id="KW-0325">Glycoprotein</keyword>
<keyword evidence="8 22" id="KW-0378">Hydrolase</keyword>
<feature type="binding site" evidence="20">
    <location>
        <position position="657"/>
    </location>
    <ligand>
        <name>Ca(2+)</name>
        <dbReference type="ChEBI" id="CHEBI:29108"/>
        <label>4</label>
    </ligand>
</feature>
<dbReference type="InterPro" id="IPR002048">
    <property type="entry name" value="EF_hand_dom"/>
</dbReference>
<dbReference type="SMART" id="SM00148">
    <property type="entry name" value="PLCXc"/>
    <property type="match status" value="1"/>
</dbReference>
<keyword evidence="15" id="KW-0539">Nucleus</keyword>
<dbReference type="GO" id="GO:0016042">
    <property type="term" value="P:lipid catabolic process"/>
    <property type="evidence" value="ECO:0007669"/>
    <property type="project" value="UniProtKB-KW"/>
</dbReference>
<feature type="active site" evidence="18">
    <location>
        <position position="299"/>
    </location>
</feature>
<dbReference type="InterPro" id="IPR015359">
    <property type="entry name" value="PLC_EF-hand-like"/>
</dbReference>
<keyword evidence="13" id="KW-0472">Membrane</keyword>
<dbReference type="SUPFAM" id="SSF50729">
    <property type="entry name" value="PH domain-like"/>
    <property type="match status" value="1"/>
</dbReference>
<dbReference type="InterPro" id="IPR001192">
    <property type="entry name" value="PI-PLC_fam"/>
</dbReference>
<dbReference type="PRINTS" id="PR00390">
    <property type="entry name" value="PHPHLIPASEC"/>
</dbReference>
<feature type="binding site" evidence="20">
    <location>
        <position position="329"/>
    </location>
    <ligand>
        <name>Ca(2+)</name>
        <dbReference type="ChEBI" id="CHEBI:29108"/>
        <label>3</label>
        <note>catalytic</note>
    </ligand>
</feature>
<dbReference type="InterPro" id="IPR035892">
    <property type="entry name" value="C2_domain_sf"/>
</dbReference>
<gene>
    <name evidence="27" type="primary">plcd4b</name>
</gene>
<dbReference type="SUPFAM" id="SSF47473">
    <property type="entry name" value="EF-hand"/>
    <property type="match status" value="1"/>
</dbReference>
<dbReference type="Ensembl" id="ENSENLT00000039312.1">
    <property type="protein sequence ID" value="ENSENLP00000038293.1"/>
    <property type="gene ID" value="ENSENLG00000015280.1"/>
</dbReference>
<dbReference type="InterPro" id="IPR011992">
    <property type="entry name" value="EF-hand-dom_pair"/>
</dbReference>
<dbReference type="GO" id="GO:0005886">
    <property type="term" value="C:plasma membrane"/>
    <property type="evidence" value="ECO:0007669"/>
    <property type="project" value="TreeGrafter"/>
</dbReference>
<evidence type="ECO:0000256" key="10">
    <source>
        <dbReference type="ARBA" id="ARBA00022837"/>
    </source>
</evidence>
<evidence type="ECO:0000256" key="4">
    <source>
        <dbReference type="ARBA" id="ARBA00004496"/>
    </source>
</evidence>
<keyword evidence="11 22" id="KW-0442">Lipid degradation</keyword>
<evidence type="ECO:0000259" key="24">
    <source>
        <dbReference type="PROSITE" id="PS50004"/>
    </source>
</evidence>
<comment type="cofactor">
    <cofactor evidence="20">
        <name>Ca(2+)</name>
        <dbReference type="ChEBI" id="CHEBI:29108"/>
    </cofactor>
    <text evidence="20">Binds 3 Ca(2+) ions per subunit. Two of the Ca(2+) ions are bound to the C2 domain.</text>
</comment>
<feature type="glycosylation site" description="O-linked (GlcNAc) threonine" evidence="21">
    <location>
        <position position="185"/>
    </location>
</feature>
<dbReference type="Gene3D" id="2.60.40.150">
    <property type="entry name" value="C2 domain"/>
    <property type="match status" value="1"/>
</dbReference>
<dbReference type="InterPro" id="IPR000008">
    <property type="entry name" value="C2_dom"/>
</dbReference>
<dbReference type="PROSITE" id="PS50008">
    <property type="entry name" value="PIPLC_Y_DOMAIN"/>
    <property type="match status" value="1"/>
</dbReference>
<evidence type="ECO:0000256" key="8">
    <source>
        <dbReference type="ARBA" id="ARBA00022801"/>
    </source>
</evidence>
<evidence type="ECO:0000256" key="16">
    <source>
        <dbReference type="ARBA" id="ARBA00023674"/>
    </source>
</evidence>
<dbReference type="PROSITE" id="PS50004">
    <property type="entry name" value="C2"/>
    <property type="match status" value="1"/>
</dbReference>
<feature type="binding site" evidence="20">
    <location>
        <position position="378"/>
    </location>
    <ligand>
        <name>Ca(2+)</name>
        <dbReference type="ChEBI" id="CHEBI:29108"/>
        <label>3</label>
        <note>catalytic</note>
    </ligand>
</feature>
<evidence type="ECO:0000256" key="2">
    <source>
        <dbReference type="ARBA" id="ARBA00004170"/>
    </source>
</evidence>
<evidence type="ECO:0000256" key="9">
    <source>
        <dbReference type="ARBA" id="ARBA00022824"/>
    </source>
</evidence>
<dbReference type="InterPro" id="IPR001849">
    <property type="entry name" value="PH_domain"/>
</dbReference>
<dbReference type="CDD" id="cd08593">
    <property type="entry name" value="PI-PLCc_delta"/>
    <property type="match status" value="1"/>
</dbReference>
<organism evidence="27 28">
    <name type="scientific">Echeneis naucrates</name>
    <name type="common">Live sharksucker</name>
    <dbReference type="NCBI Taxonomy" id="173247"/>
    <lineage>
        <taxon>Eukaryota</taxon>
        <taxon>Metazoa</taxon>
        <taxon>Chordata</taxon>
        <taxon>Craniata</taxon>
        <taxon>Vertebrata</taxon>
        <taxon>Euteleostomi</taxon>
        <taxon>Actinopterygii</taxon>
        <taxon>Neopterygii</taxon>
        <taxon>Teleostei</taxon>
        <taxon>Neoteleostei</taxon>
        <taxon>Acanthomorphata</taxon>
        <taxon>Carangaria</taxon>
        <taxon>Carangiformes</taxon>
        <taxon>Echeneidae</taxon>
        <taxon>Echeneis</taxon>
    </lineage>
</organism>
<dbReference type="InterPro" id="IPR017946">
    <property type="entry name" value="PLC-like_Pdiesterase_TIM-brl"/>
</dbReference>
<dbReference type="GO" id="GO:0005634">
    <property type="term" value="C:nucleus"/>
    <property type="evidence" value="ECO:0007669"/>
    <property type="project" value="UniProtKB-SubCell"/>
</dbReference>
<feature type="domain" description="C2" evidence="24">
    <location>
        <begin position="615"/>
        <end position="743"/>
    </location>
</feature>
<dbReference type="GO" id="GO:0004435">
    <property type="term" value="F:phosphatidylinositol-4,5-bisphosphate phospholipase C activity"/>
    <property type="evidence" value="ECO:0007669"/>
    <property type="project" value="UniProtKB-EC"/>
</dbReference>
<feature type="glycosylation site" description="O-linked (GlcNAc) serine" evidence="21">
    <location>
        <position position="183"/>
    </location>
</feature>
<feature type="binding site" evidence="19">
    <location>
        <position position="528"/>
    </location>
    <ligand>
        <name>substrate</name>
    </ligand>
</feature>
<evidence type="ECO:0000256" key="3">
    <source>
        <dbReference type="ARBA" id="ARBA00004240"/>
    </source>
</evidence>
<feature type="binding site" evidence="20">
    <location>
        <position position="331"/>
    </location>
    <ligand>
        <name>Ca(2+)</name>
        <dbReference type="ChEBI" id="CHEBI:29108"/>
        <label>3</label>
        <note>catalytic</note>
    </ligand>
</feature>
<evidence type="ECO:0000259" key="23">
    <source>
        <dbReference type="PROSITE" id="PS50003"/>
    </source>
</evidence>
<evidence type="ECO:0000256" key="6">
    <source>
        <dbReference type="ARBA" id="ARBA00022723"/>
    </source>
</evidence>
<evidence type="ECO:0000256" key="5">
    <source>
        <dbReference type="ARBA" id="ARBA00022490"/>
    </source>
</evidence>
<feature type="binding site" evidence="20">
    <location>
        <position position="712"/>
    </location>
    <ligand>
        <name>Ca(2+)</name>
        <dbReference type="ChEBI" id="CHEBI:29108"/>
        <label>5</label>
    </ligand>
</feature>
<feature type="domain" description="EF-hand" evidence="26">
    <location>
        <begin position="168"/>
        <end position="203"/>
    </location>
</feature>
<evidence type="ECO:0000256" key="12">
    <source>
        <dbReference type="ARBA" id="ARBA00023098"/>
    </source>
</evidence>
<evidence type="ECO:0000256" key="7">
    <source>
        <dbReference type="ARBA" id="ARBA00022737"/>
    </source>
</evidence>
<dbReference type="FunFam" id="2.30.29.30:FF:000088">
    <property type="entry name" value="Phosphoinositide phospholipase C"/>
    <property type="match status" value="1"/>
</dbReference>
<dbReference type="PANTHER" id="PTHR10336:SF31">
    <property type="entry name" value="1-PHOSPHATIDYLINOSITOL 4,5-BISPHOSPHATE PHOSPHODIESTERASE DELTA-4"/>
    <property type="match status" value="1"/>
</dbReference>
<dbReference type="SMART" id="SM00054">
    <property type="entry name" value="EFh"/>
    <property type="match status" value="2"/>
</dbReference>
<evidence type="ECO:0000256" key="1">
    <source>
        <dbReference type="ARBA" id="ARBA00004123"/>
    </source>
</evidence>
<dbReference type="InterPro" id="IPR028391">
    <property type="entry name" value="PLC-delta1_cat"/>
</dbReference>
<keyword evidence="7" id="KW-0677">Repeat</keyword>
<keyword evidence="28" id="KW-1185">Reference proteome</keyword>
<evidence type="ECO:0000256" key="11">
    <source>
        <dbReference type="ARBA" id="ARBA00022963"/>
    </source>
</evidence>
<dbReference type="AlphaFoldDB" id="A0A665W399"/>
<reference evidence="27" key="2">
    <citation type="submission" date="2025-08" db="UniProtKB">
        <authorList>
            <consortium name="Ensembl"/>
        </authorList>
    </citation>
    <scope>IDENTIFICATION</scope>
</reference>
<dbReference type="CDD" id="cd00275">
    <property type="entry name" value="C2_PLC_like"/>
    <property type="match status" value="1"/>
</dbReference>
<evidence type="ECO:0000256" key="15">
    <source>
        <dbReference type="ARBA" id="ARBA00023242"/>
    </source>
</evidence>
<dbReference type="SMART" id="SM00239">
    <property type="entry name" value="C2"/>
    <property type="match status" value="1"/>
</dbReference>
<dbReference type="GO" id="GO:0035556">
    <property type="term" value="P:intracellular signal transduction"/>
    <property type="evidence" value="ECO:0007669"/>
    <property type="project" value="InterPro"/>
</dbReference>
<dbReference type="SMART" id="SM00233">
    <property type="entry name" value="PH"/>
    <property type="match status" value="1"/>
</dbReference>
<dbReference type="Gene3D" id="3.20.20.190">
    <property type="entry name" value="Phosphatidylinositol (PI) phosphodiesterase"/>
    <property type="match status" value="1"/>
</dbReference>
<comment type="catalytic activity">
    <reaction evidence="17">
        <text>a 1,2-diacyl-sn-glycero-3-phospho-(1D-myo-inositol) + H2O = 1D-myo-inositol 1-phosphate + a 1,2-diacyl-sn-glycerol + H(+)</text>
        <dbReference type="Rhea" id="RHEA:43484"/>
        <dbReference type="ChEBI" id="CHEBI:15377"/>
        <dbReference type="ChEBI" id="CHEBI:15378"/>
        <dbReference type="ChEBI" id="CHEBI:17815"/>
        <dbReference type="ChEBI" id="CHEBI:57880"/>
        <dbReference type="ChEBI" id="CHEBI:58433"/>
    </reaction>
    <physiologicalReaction direction="left-to-right" evidence="17">
        <dbReference type="Rhea" id="RHEA:43485"/>
    </physiologicalReaction>
</comment>
<dbReference type="SMART" id="SM00149">
    <property type="entry name" value="PLCYc"/>
    <property type="match status" value="1"/>
</dbReference>
<feature type="binding site" evidence="20">
    <location>
        <position position="659"/>
    </location>
    <ligand>
        <name>Ca(2+)</name>
        <dbReference type="ChEBI" id="CHEBI:29108"/>
        <label>4</label>
    </ligand>
</feature>
<dbReference type="GO" id="GO:0005509">
    <property type="term" value="F:calcium ion binding"/>
    <property type="evidence" value="ECO:0007669"/>
    <property type="project" value="InterPro"/>
</dbReference>
<evidence type="ECO:0000259" key="26">
    <source>
        <dbReference type="PROSITE" id="PS50222"/>
    </source>
</evidence>
<sequence length="764" mass="87147">SAGSLQELLHVDIKVLMAGSTLRKVKSRSWKKQRHFRLLEDGLTIWYKSRWAGKGHSTFSVTELEMVREGHQSEVLLSIAEEFPAALCFTLVFHGRQGNLDLVAESPEEAQAWIQGVRKLIHRAQTMDEKERLDQWVWDWFQKADKNKDGKMNFKEVRKLLKMMNIEMNEEHAFHLFTMADKSGTGSLEIEQFVHFYKILTQRDEVWKVFQDYSGDGEKLMLEELDNFLRIEQQTGERSAQHAQELIERYEPSETGAMTLDGFQMYLCSQDGSIFKPEHQGLYQDMSQPLSHYFISSSHNTYLLEDQLRGHSSLEAYIKALKRGCRCVEVDSWDGNDGEPVVYHGHTLTSKILFRDIMSTLKEYAFKASDFPVILSLENHCGVEQQTVMAQHLRQILGDTLLTTLVDGQVPLQLPSPQVKIYAVGTDSFSLLLVYIPTFILYLCACRLNAHLLIASGHLIPTNSSKEKEKCGAENCPMASFALFSPLLQKSKSKLSRELSDLVVYCKSVHFHGFEHSRLHAKCYEMSSFSESKAKKLAKESGRDFVQYNTRQLSRIYPSGFRTDSSNYNPQDMWSVGCQIVALNFQTAGLEMDLNDGLFRQNNCCGYVLKPEFMTDGNAQFSPEKPDERQGYRPLRLSIQVISGQQLPKVNQKEGSIVDPLVRVEIYGVPQDQAKDETSHINNNGFNPVWNETLNFVITTPELALVRFVVEDYDKASRNDFIGQFTLPFKCIQAGYRHIHLLSRDGTAIPPSSLFVNISISELS</sequence>
<feature type="domain" description="PH" evidence="23">
    <location>
        <begin position="14"/>
        <end position="122"/>
    </location>
</feature>
<feature type="domain" description="PI-PLC Y-box" evidence="25">
    <location>
        <begin position="499"/>
        <end position="614"/>
    </location>
</feature>
<evidence type="ECO:0000313" key="27">
    <source>
        <dbReference type="Ensembl" id="ENSENLP00000038293.1"/>
    </source>
</evidence>
<dbReference type="PROSITE" id="PS50007">
    <property type="entry name" value="PIPLC_X_DOMAIN"/>
    <property type="match status" value="1"/>
</dbReference>
<dbReference type="EC" id="3.1.4.11" evidence="22"/>
<evidence type="ECO:0000256" key="22">
    <source>
        <dbReference type="RuleBase" id="RU361133"/>
    </source>
</evidence>
<comment type="catalytic activity">
    <reaction evidence="16">
        <text>a 1,2-diacyl-sn-glycero-3-phospho-(1D-myo-inositol-4,5-bisphosphate) + H2O = 1D-myo-inositol 1,4,5-trisphosphate + a 1,2-diacyl-sn-glycerol + H(+)</text>
        <dbReference type="Rhea" id="RHEA:33179"/>
        <dbReference type="ChEBI" id="CHEBI:15377"/>
        <dbReference type="ChEBI" id="CHEBI:15378"/>
        <dbReference type="ChEBI" id="CHEBI:17815"/>
        <dbReference type="ChEBI" id="CHEBI:58456"/>
        <dbReference type="ChEBI" id="CHEBI:203600"/>
        <dbReference type="EC" id="3.1.4.11"/>
    </reaction>
    <physiologicalReaction direction="left-to-right" evidence="16">
        <dbReference type="Rhea" id="RHEA:33180"/>
    </physiologicalReaction>
</comment>
<dbReference type="GO" id="GO:0005783">
    <property type="term" value="C:endoplasmic reticulum"/>
    <property type="evidence" value="ECO:0007669"/>
    <property type="project" value="UniProtKB-SubCell"/>
</dbReference>
<dbReference type="Gene3D" id="2.30.29.30">
    <property type="entry name" value="Pleckstrin-homology domain (PH domain)/Phosphotyrosine-binding domain (PTB)"/>
    <property type="match status" value="1"/>
</dbReference>
<evidence type="ECO:0000256" key="19">
    <source>
        <dbReference type="PIRSR" id="PIRSR628391-2"/>
    </source>
</evidence>
<dbReference type="PROSITE" id="PS50222">
    <property type="entry name" value="EF_HAND_2"/>
    <property type="match status" value="2"/>
</dbReference>
<dbReference type="Pfam" id="PF00388">
    <property type="entry name" value="PI-PLC-X"/>
    <property type="match status" value="1"/>
</dbReference>
<feature type="binding site" evidence="19">
    <location>
        <position position="555"/>
    </location>
    <ligand>
        <name>substrate</name>
    </ligand>
</feature>
<feature type="binding site" evidence="20">
    <location>
        <position position="300"/>
    </location>
    <ligand>
        <name>Ca(2+)</name>
        <dbReference type="ChEBI" id="CHEBI:29108"/>
        <label>3</label>
        <note>catalytic</note>
    </ligand>
</feature>
<dbReference type="Pfam" id="PF00387">
    <property type="entry name" value="PI-PLC-Y"/>
    <property type="match status" value="1"/>
</dbReference>
<dbReference type="InterPro" id="IPR001711">
    <property type="entry name" value="PLipase_C_Pinositol-sp_Y"/>
</dbReference>
<keyword evidence="12 22" id="KW-0443">Lipid metabolism</keyword>
<evidence type="ECO:0000256" key="17">
    <source>
        <dbReference type="ARBA" id="ARBA00023726"/>
    </source>
</evidence>
<dbReference type="FunFam" id="1.10.238.10:FF:000005">
    <property type="entry name" value="Phosphoinositide phospholipase C"/>
    <property type="match status" value="1"/>
</dbReference>
<dbReference type="Pfam" id="PF00169">
    <property type="entry name" value="PH"/>
    <property type="match status" value="1"/>
</dbReference>
<dbReference type="Gene3D" id="1.10.238.10">
    <property type="entry name" value="EF-hand"/>
    <property type="match status" value="2"/>
</dbReference>
<comment type="subcellular location">
    <subcellularLocation>
        <location evidence="4">Cytoplasm</location>
    </subcellularLocation>
    <subcellularLocation>
        <location evidence="3">Endoplasmic reticulum</location>
    </subcellularLocation>
    <subcellularLocation>
        <location evidence="2">Membrane</location>
        <topology evidence="2">Peripheral membrane protein</topology>
    </subcellularLocation>
    <subcellularLocation>
        <location evidence="1">Nucleus</location>
    </subcellularLocation>
</comment>
<evidence type="ECO:0000256" key="13">
    <source>
        <dbReference type="ARBA" id="ARBA00023136"/>
    </source>
</evidence>
<dbReference type="Pfam" id="PF09279">
    <property type="entry name" value="EF-hand_like"/>
    <property type="match status" value="1"/>
</dbReference>
<feature type="active site" evidence="18">
    <location>
        <position position="344"/>
    </location>
</feature>
<dbReference type="InterPro" id="IPR000909">
    <property type="entry name" value="PLipase_C_PInositol-sp_X_dom"/>
</dbReference>
<evidence type="ECO:0000256" key="20">
    <source>
        <dbReference type="PIRSR" id="PIRSR628391-3"/>
    </source>
</evidence>
<proteinExistence type="predicted"/>
<evidence type="ECO:0000259" key="25">
    <source>
        <dbReference type="PROSITE" id="PS50008"/>
    </source>
</evidence>
<dbReference type="PANTHER" id="PTHR10336">
    <property type="entry name" value="PHOSPHOINOSITIDE-SPECIFIC PHOSPHOLIPASE C FAMILY PROTEIN"/>
    <property type="match status" value="1"/>
</dbReference>
<dbReference type="Proteomes" id="UP000472264">
    <property type="component" value="Chromosome 21"/>
</dbReference>
<dbReference type="SUPFAM" id="SSF49562">
    <property type="entry name" value="C2 domain (Calcium/lipid-binding domain, CaLB)"/>
    <property type="match status" value="1"/>
</dbReference>
<keyword evidence="10 20" id="KW-0106">Calcium</keyword>
<dbReference type="OMA" id="FSCVRVY"/>
<feature type="domain" description="EF-hand" evidence="26">
    <location>
        <begin position="132"/>
        <end position="167"/>
    </location>
</feature>
<reference evidence="27" key="3">
    <citation type="submission" date="2025-09" db="UniProtKB">
        <authorList>
            <consortium name="Ensembl"/>
        </authorList>
    </citation>
    <scope>IDENTIFICATION</scope>
</reference>
<keyword evidence="9" id="KW-0256">Endoplasmic reticulum</keyword>
<keyword evidence="6 20" id="KW-0479">Metal-binding</keyword>
<dbReference type="InterPro" id="IPR018247">
    <property type="entry name" value="EF_Hand_1_Ca_BS"/>
</dbReference>
<dbReference type="PROSITE" id="PS00018">
    <property type="entry name" value="EF_HAND_1"/>
    <property type="match status" value="1"/>
</dbReference>
<evidence type="ECO:0000313" key="28">
    <source>
        <dbReference type="Proteomes" id="UP000472264"/>
    </source>
</evidence>
<dbReference type="FunFam" id="2.60.40.150:FF:000058">
    <property type="entry name" value="Phosphoinositide phospholipase C"/>
    <property type="match status" value="1"/>
</dbReference>
<feature type="binding site" evidence="20">
    <location>
        <position position="683"/>
    </location>
    <ligand>
        <name>Ca(2+)</name>
        <dbReference type="ChEBI" id="CHEBI:29108"/>
        <label>4</label>
    </ligand>
</feature>
<feature type="binding site" evidence="20">
    <location>
        <position position="714"/>
    </location>
    <ligand>
        <name>Ca(2+)</name>
        <dbReference type="ChEBI" id="CHEBI:29108"/>
        <label>5</label>
    </ligand>
</feature>
<keyword evidence="5" id="KW-0963">Cytoplasm</keyword>
<protein>
    <recommendedName>
        <fullName evidence="22">Phosphoinositide phospholipase C</fullName>
        <ecNumber evidence="22">3.1.4.11</ecNumber>
    </recommendedName>
</protein>
<dbReference type="PROSITE" id="PS50003">
    <property type="entry name" value="PH_DOMAIN"/>
    <property type="match status" value="1"/>
</dbReference>
<name>A0A665W399_ECHNA</name>
<dbReference type="SUPFAM" id="SSF51695">
    <property type="entry name" value="PLC-like phosphodiesterases"/>
    <property type="match status" value="1"/>
</dbReference>
<feature type="binding site" evidence="20">
    <location>
        <position position="713"/>
    </location>
    <ligand>
        <name>Ca(2+)</name>
        <dbReference type="ChEBI" id="CHEBI:29108"/>
        <label>5</label>
    </ligand>
</feature>
<dbReference type="InterPro" id="IPR011993">
    <property type="entry name" value="PH-like_dom_sf"/>
</dbReference>
<accession>A0A665W399</accession>
<evidence type="ECO:0000256" key="14">
    <source>
        <dbReference type="ARBA" id="ARBA00023224"/>
    </source>
</evidence>
<keyword evidence="14" id="KW-0807">Transducer</keyword>
<dbReference type="Pfam" id="PF00168">
    <property type="entry name" value="C2"/>
    <property type="match status" value="1"/>
</dbReference>
<evidence type="ECO:0000256" key="21">
    <source>
        <dbReference type="PIRSR" id="PIRSR628391-4"/>
    </source>
</evidence>
<evidence type="ECO:0000256" key="18">
    <source>
        <dbReference type="PIRSR" id="PIRSR628391-1"/>
    </source>
</evidence>